<keyword evidence="6" id="KW-0963">Cytoplasm</keyword>
<dbReference type="GO" id="GO:0005634">
    <property type="term" value="C:nucleus"/>
    <property type="evidence" value="ECO:0007669"/>
    <property type="project" value="UniProtKB-SubCell"/>
</dbReference>
<keyword evidence="8" id="KW-0378">Hydrolase</keyword>
<dbReference type="Gene3D" id="3.40.50.1000">
    <property type="entry name" value="HAD superfamily/HAD-like"/>
    <property type="match status" value="2"/>
</dbReference>
<evidence type="ECO:0000256" key="8">
    <source>
        <dbReference type="ARBA" id="ARBA00022801"/>
    </source>
</evidence>
<reference evidence="14" key="1">
    <citation type="submission" date="2021-01" db="EMBL/GenBank/DDBJ databases">
        <authorList>
            <person name="Corre E."/>
            <person name="Pelletier E."/>
            <person name="Niang G."/>
            <person name="Scheremetjew M."/>
            <person name="Finn R."/>
            <person name="Kale V."/>
            <person name="Holt S."/>
            <person name="Cochrane G."/>
            <person name="Meng A."/>
            <person name="Brown T."/>
            <person name="Cohen L."/>
        </authorList>
    </citation>
    <scope>NUCLEOTIDE SEQUENCE</scope>
    <source>
        <strain evidence="14">NIES-2562</strain>
    </source>
</reference>
<dbReference type="AlphaFoldDB" id="A0A7S3DG70"/>
<comment type="cofactor">
    <cofactor evidence="1">
        <name>Mg(2+)</name>
        <dbReference type="ChEBI" id="CHEBI:18420"/>
    </cofactor>
</comment>
<sequence length="267" mass="28660">MASVFAHIDAVLLDITGVLYNSGKGGGPIPGSAEGIQMMKEAGIKVRFCSNETQCTREMLAKKLNGYGYEIEAADITMPVLAAKQIVQKEGLRALPVLHPDAEADIEGVETSNPNCVVLGDVGEPLTFHALNEAFRVLINSDSPVLLSLGNGRFYKEGDGLTMDVGAFRAALEYSSGVKARIVGKPSREYFESALAELGMHEKRERVAMVGDDIVGDVGGAQGAGMRGFQVKTGKYRVSDESHPQVKPDAFVENLLDFAKKVVAERK</sequence>
<gene>
    <name evidence="14" type="ORF">PBIL07802_LOCUS19010</name>
</gene>
<evidence type="ECO:0000256" key="4">
    <source>
        <dbReference type="ARBA" id="ARBA00007958"/>
    </source>
</evidence>
<evidence type="ECO:0000256" key="13">
    <source>
        <dbReference type="ARBA" id="ARBA00047820"/>
    </source>
</evidence>
<dbReference type="PANTHER" id="PTHR19288">
    <property type="entry name" value="4-NITROPHENYLPHOSPHATASE-RELATED"/>
    <property type="match status" value="1"/>
</dbReference>
<comment type="catalytic activity">
    <reaction evidence="13">
        <text>diphosphate + H2O = 2 phosphate + H(+)</text>
        <dbReference type="Rhea" id="RHEA:24576"/>
        <dbReference type="ChEBI" id="CHEBI:15377"/>
        <dbReference type="ChEBI" id="CHEBI:15378"/>
        <dbReference type="ChEBI" id="CHEBI:33019"/>
        <dbReference type="ChEBI" id="CHEBI:43474"/>
        <dbReference type="EC" id="3.6.1.1"/>
    </reaction>
</comment>
<dbReference type="SUPFAM" id="SSF56784">
    <property type="entry name" value="HAD-like"/>
    <property type="match status" value="1"/>
</dbReference>
<comment type="function">
    <text evidence="11">Phosphatase that hydrolyzes imidodiphosphate, 3-phosphohistidine and 6-phospholysine. Has broad substrate specificity and can also hydrolyze inorganic diphosphate, but with lower efficiency.</text>
</comment>
<evidence type="ECO:0000256" key="9">
    <source>
        <dbReference type="ARBA" id="ARBA00022842"/>
    </source>
</evidence>
<dbReference type="EMBL" id="HBIB01029161">
    <property type="protein sequence ID" value="CAE0256754.1"/>
    <property type="molecule type" value="Transcribed_RNA"/>
</dbReference>
<comment type="similarity">
    <text evidence="4">Belongs to the HAD-like hydrolase superfamily.</text>
</comment>
<accession>A0A7S3DG70</accession>
<keyword evidence="10" id="KW-0539">Nucleus</keyword>
<evidence type="ECO:0000256" key="6">
    <source>
        <dbReference type="ARBA" id="ARBA00022490"/>
    </source>
</evidence>
<dbReference type="GO" id="GO:0004427">
    <property type="term" value="F:inorganic diphosphate phosphatase activity"/>
    <property type="evidence" value="ECO:0007669"/>
    <property type="project" value="UniProtKB-EC"/>
</dbReference>
<evidence type="ECO:0000313" key="14">
    <source>
        <dbReference type="EMBL" id="CAE0256754.1"/>
    </source>
</evidence>
<dbReference type="InterPro" id="IPR036412">
    <property type="entry name" value="HAD-like_sf"/>
</dbReference>
<evidence type="ECO:0000256" key="11">
    <source>
        <dbReference type="ARBA" id="ARBA00037258"/>
    </source>
</evidence>
<dbReference type="NCBIfam" id="TIGR01458">
    <property type="entry name" value="HAD-SF-IIA-hyp3"/>
    <property type="match status" value="1"/>
</dbReference>
<evidence type="ECO:0000256" key="2">
    <source>
        <dbReference type="ARBA" id="ARBA00004123"/>
    </source>
</evidence>
<name>A0A7S3DG70_9EUKA</name>
<dbReference type="PANTHER" id="PTHR19288:SF44">
    <property type="entry name" value="PHOSPHOLYSINE PHOSPHOHISTIDINE INORGANIC PYROPHOSPHATE PHOSPHATASE"/>
    <property type="match status" value="1"/>
</dbReference>
<dbReference type="GO" id="GO:0005829">
    <property type="term" value="C:cytosol"/>
    <property type="evidence" value="ECO:0007669"/>
    <property type="project" value="TreeGrafter"/>
</dbReference>
<evidence type="ECO:0000256" key="12">
    <source>
        <dbReference type="ARBA" id="ARBA00039357"/>
    </source>
</evidence>
<evidence type="ECO:0000256" key="7">
    <source>
        <dbReference type="ARBA" id="ARBA00022723"/>
    </source>
</evidence>
<dbReference type="EC" id="3.6.1.1" evidence="5"/>
<dbReference type="GO" id="GO:0016791">
    <property type="term" value="F:phosphatase activity"/>
    <property type="evidence" value="ECO:0007669"/>
    <property type="project" value="InterPro"/>
</dbReference>
<evidence type="ECO:0000256" key="1">
    <source>
        <dbReference type="ARBA" id="ARBA00001946"/>
    </source>
</evidence>
<dbReference type="InterPro" id="IPR006357">
    <property type="entry name" value="HAD-SF_hydro_IIA"/>
</dbReference>
<evidence type="ECO:0000256" key="10">
    <source>
        <dbReference type="ARBA" id="ARBA00023242"/>
    </source>
</evidence>
<dbReference type="Pfam" id="PF13242">
    <property type="entry name" value="Hydrolase_like"/>
    <property type="match status" value="1"/>
</dbReference>
<keyword evidence="7" id="KW-0479">Metal-binding</keyword>
<dbReference type="FunFam" id="3.40.50.1000:FF:000051">
    <property type="entry name" value="Phospholysine phosphohistidine inorganic pyrophosphate phosphatase"/>
    <property type="match status" value="1"/>
</dbReference>
<evidence type="ECO:0000256" key="5">
    <source>
        <dbReference type="ARBA" id="ARBA00012146"/>
    </source>
</evidence>
<dbReference type="GO" id="GO:0046872">
    <property type="term" value="F:metal ion binding"/>
    <property type="evidence" value="ECO:0007669"/>
    <property type="project" value="UniProtKB-KW"/>
</dbReference>
<protein>
    <recommendedName>
        <fullName evidence="12">Phospholysine phosphohistidine inorganic pyrophosphate phosphatase</fullName>
        <ecNumber evidence="5">3.6.1.1</ecNumber>
    </recommendedName>
</protein>
<evidence type="ECO:0000256" key="3">
    <source>
        <dbReference type="ARBA" id="ARBA00004496"/>
    </source>
</evidence>
<keyword evidence="9" id="KW-0460">Magnesium</keyword>
<comment type="subcellular location">
    <subcellularLocation>
        <location evidence="3">Cytoplasm</location>
    </subcellularLocation>
    <subcellularLocation>
        <location evidence="2">Nucleus</location>
    </subcellularLocation>
</comment>
<dbReference type="InterPro" id="IPR023214">
    <property type="entry name" value="HAD_sf"/>
</dbReference>
<organism evidence="14">
    <name type="scientific">Palpitomonas bilix</name>
    <dbReference type="NCBI Taxonomy" id="652834"/>
    <lineage>
        <taxon>Eukaryota</taxon>
        <taxon>Eukaryota incertae sedis</taxon>
    </lineage>
</organism>
<dbReference type="Pfam" id="PF13344">
    <property type="entry name" value="Hydrolase_6"/>
    <property type="match status" value="1"/>
</dbReference>
<proteinExistence type="inferred from homology"/>
<dbReference type="InterPro" id="IPR006355">
    <property type="entry name" value="LHPP/HDHD2"/>
</dbReference>